<keyword evidence="1" id="KW-1133">Transmembrane helix</keyword>
<name>A0A1T5A3F2_9SPHI</name>
<proteinExistence type="predicted"/>
<organism evidence="2 3">
    <name type="scientific">Daejeonella lutea</name>
    <dbReference type="NCBI Taxonomy" id="572036"/>
    <lineage>
        <taxon>Bacteria</taxon>
        <taxon>Pseudomonadati</taxon>
        <taxon>Bacteroidota</taxon>
        <taxon>Sphingobacteriia</taxon>
        <taxon>Sphingobacteriales</taxon>
        <taxon>Sphingobacteriaceae</taxon>
        <taxon>Daejeonella</taxon>
    </lineage>
</organism>
<feature type="transmembrane region" description="Helical" evidence="1">
    <location>
        <begin position="159"/>
        <end position="192"/>
    </location>
</feature>
<accession>A0A1T5A3F2</accession>
<evidence type="ECO:0000313" key="3">
    <source>
        <dbReference type="Proteomes" id="UP000189981"/>
    </source>
</evidence>
<keyword evidence="3" id="KW-1185">Reference proteome</keyword>
<dbReference type="STRING" id="572036.SAMN05661099_0276"/>
<evidence type="ECO:0000313" key="2">
    <source>
        <dbReference type="EMBL" id="SKB29524.1"/>
    </source>
</evidence>
<reference evidence="3" key="1">
    <citation type="submission" date="2017-02" db="EMBL/GenBank/DDBJ databases">
        <authorList>
            <person name="Varghese N."/>
            <person name="Submissions S."/>
        </authorList>
    </citation>
    <scope>NUCLEOTIDE SEQUENCE [LARGE SCALE GENOMIC DNA]</scope>
    <source>
        <strain evidence="3">DSM 22385</strain>
    </source>
</reference>
<dbReference type="Proteomes" id="UP000189981">
    <property type="component" value="Unassembled WGS sequence"/>
</dbReference>
<gene>
    <name evidence="2" type="ORF">SAMN05661099_0276</name>
</gene>
<protein>
    <submittedName>
        <fullName evidence="2">Uncharacterized protein</fullName>
    </submittedName>
</protein>
<dbReference type="AlphaFoldDB" id="A0A1T5A3F2"/>
<dbReference type="EMBL" id="FUYR01000001">
    <property type="protein sequence ID" value="SKB29524.1"/>
    <property type="molecule type" value="Genomic_DNA"/>
</dbReference>
<keyword evidence="1" id="KW-0472">Membrane</keyword>
<sequence>MNETITSIPLTKPNFQLKITSSPINNIYLLMRTIKLCLFFFLLFCTATGAYAQSDTATTQLVALNNFVVKENLLKNNKIAIIAADENEKPIESLNGTFQFSINGFQQELKFNNGVAVAPQAIDKSTFLYLRHENESGTHGKLYYIYKKGDDLSPYKINWLVLILIPLGIVALALLFKRFIIIGGIILIAFLIFNSKNGLGIPTFFDTVFDGLKGLF</sequence>
<evidence type="ECO:0000256" key="1">
    <source>
        <dbReference type="SAM" id="Phobius"/>
    </source>
</evidence>
<keyword evidence="1" id="KW-0812">Transmembrane</keyword>